<dbReference type="Gene3D" id="3.40.800.10">
    <property type="entry name" value="Ureohydrolase domain"/>
    <property type="match status" value="1"/>
</dbReference>
<accession>A0A0B1R5D0</accession>
<dbReference type="InterPro" id="IPR006035">
    <property type="entry name" value="Ureohydrolase"/>
</dbReference>
<protein>
    <submittedName>
        <fullName evidence="5">Arginase</fullName>
    </submittedName>
</protein>
<proteinExistence type="inferred from homology"/>
<evidence type="ECO:0000256" key="4">
    <source>
        <dbReference type="PROSITE-ProRule" id="PRU00742"/>
    </source>
</evidence>
<keyword evidence="3" id="KW-0464">Manganese</keyword>
<gene>
    <name evidence="5" type="ORF">QU24_20190</name>
</gene>
<dbReference type="InterPro" id="IPR023696">
    <property type="entry name" value="Ureohydrolase_dom_sf"/>
</dbReference>
<dbReference type="Pfam" id="PF00491">
    <property type="entry name" value="Arginase"/>
    <property type="match status" value="1"/>
</dbReference>
<dbReference type="CDD" id="cd09999">
    <property type="entry name" value="Arginase-like_1"/>
    <property type="match status" value="1"/>
</dbReference>
<dbReference type="PANTHER" id="PTHR43782:SF3">
    <property type="entry name" value="ARGINASE"/>
    <property type="match status" value="1"/>
</dbReference>
<dbReference type="GO" id="GO:0005829">
    <property type="term" value="C:cytosol"/>
    <property type="evidence" value="ECO:0007669"/>
    <property type="project" value="TreeGrafter"/>
</dbReference>
<evidence type="ECO:0000313" key="6">
    <source>
        <dbReference type="Proteomes" id="UP000030853"/>
    </source>
</evidence>
<dbReference type="AlphaFoldDB" id="A0A0B1R5D0"/>
<dbReference type="EMBL" id="JTJJ01000088">
    <property type="protein sequence ID" value="KHJ66290.1"/>
    <property type="molecule type" value="Genomic_DNA"/>
</dbReference>
<dbReference type="GO" id="GO:0030145">
    <property type="term" value="F:manganese ion binding"/>
    <property type="evidence" value="ECO:0007669"/>
    <property type="project" value="TreeGrafter"/>
</dbReference>
<dbReference type="SUPFAM" id="SSF52768">
    <property type="entry name" value="Arginase/deacetylase"/>
    <property type="match status" value="1"/>
</dbReference>
<name>A0A0B1R5D0_9GAMM</name>
<organism evidence="5 6">
    <name type="scientific">Pantoea rodasii</name>
    <dbReference type="NCBI Taxonomy" id="1076549"/>
    <lineage>
        <taxon>Bacteria</taxon>
        <taxon>Pseudomonadati</taxon>
        <taxon>Pseudomonadota</taxon>
        <taxon>Gammaproteobacteria</taxon>
        <taxon>Enterobacterales</taxon>
        <taxon>Erwiniaceae</taxon>
        <taxon>Pantoea</taxon>
    </lineage>
</organism>
<evidence type="ECO:0000256" key="3">
    <source>
        <dbReference type="ARBA" id="ARBA00023211"/>
    </source>
</evidence>
<evidence type="ECO:0000256" key="1">
    <source>
        <dbReference type="ARBA" id="ARBA00022723"/>
    </source>
</evidence>
<sequence length="311" mass="34355">MQKIILVPSNLGLNPLYEGHIPGTYRAPSVLMQQGLDKCFSAFKIVTVPCPEYSPESEPGTDILNGHKLRQLNLHLADEVEAALRCKLKPVLIGGDCAILPGALLGCRRQLGNLALVHIDGHSDFRHPGNWKREPEDRPGAAAGMDLALVTGRGEPLLTEWPGIDGPLIEDKAVIQLGERESLLEDYEWPDIAETEILRITVFDALKLQDSQLVHLINERLNDFPAIPYWIHLDLDVLDSDEMPAVDCPGQPGLSSQRLVKVCRTLFNPSRCCGITVTIYDPDIDADRNIAKRVVDMIRSITQESAHCPNG</sequence>
<keyword evidence="1" id="KW-0479">Metal-binding</keyword>
<comment type="caution">
    <text evidence="5">The sequence shown here is derived from an EMBL/GenBank/DDBJ whole genome shotgun (WGS) entry which is preliminary data.</text>
</comment>
<dbReference type="GO" id="GO:0004053">
    <property type="term" value="F:arginase activity"/>
    <property type="evidence" value="ECO:0007669"/>
    <property type="project" value="TreeGrafter"/>
</dbReference>
<dbReference type="PROSITE" id="PS51409">
    <property type="entry name" value="ARGINASE_2"/>
    <property type="match status" value="1"/>
</dbReference>
<comment type="similarity">
    <text evidence="4">Belongs to the arginase family.</text>
</comment>
<keyword evidence="2" id="KW-0378">Hydrolase</keyword>
<evidence type="ECO:0000256" key="2">
    <source>
        <dbReference type="ARBA" id="ARBA00022801"/>
    </source>
</evidence>
<evidence type="ECO:0000313" key="5">
    <source>
        <dbReference type="EMBL" id="KHJ66290.1"/>
    </source>
</evidence>
<dbReference type="Proteomes" id="UP000030853">
    <property type="component" value="Unassembled WGS sequence"/>
</dbReference>
<reference evidence="5 6" key="1">
    <citation type="submission" date="2014-11" db="EMBL/GenBank/DDBJ databases">
        <title>Genome sequencing of Pantoea rodasii ND03.</title>
        <authorList>
            <person name="Muhamad Yunos N.Y."/>
            <person name="Chan K.-G."/>
        </authorList>
    </citation>
    <scope>NUCLEOTIDE SEQUENCE [LARGE SCALE GENOMIC DNA]</scope>
    <source>
        <strain evidence="5 6">ND03</strain>
    </source>
</reference>
<dbReference type="PANTHER" id="PTHR43782">
    <property type="entry name" value="ARGINASE"/>
    <property type="match status" value="1"/>
</dbReference>